<organism evidence="1 2">
    <name type="scientific">Lasallia pustulata</name>
    <dbReference type="NCBI Taxonomy" id="136370"/>
    <lineage>
        <taxon>Eukaryota</taxon>
        <taxon>Fungi</taxon>
        <taxon>Dikarya</taxon>
        <taxon>Ascomycota</taxon>
        <taxon>Pezizomycotina</taxon>
        <taxon>Lecanoromycetes</taxon>
        <taxon>OSLEUM clade</taxon>
        <taxon>Umbilicariomycetidae</taxon>
        <taxon>Umbilicariales</taxon>
        <taxon>Umbilicariaceae</taxon>
        <taxon>Lasallia</taxon>
    </lineage>
</organism>
<evidence type="ECO:0000313" key="1">
    <source>
        <dbReference type="EMBL" id="SLM34171.1"/>
    </source>
</evidence>
<sequence>MLLSSVFLPLPPPLPPLSPPPSGSPPDTSTWSPLFRAITTNPTRNFTIIVNPASGPGLSPYPSPAYVSHIAQLNSYPSVRTLGYVHCSYAARPIAAVSADISVYEHWATYPAADIHMDGIFFDEAPNKTTALTLSYMQSAATAVQLAFPPSHSIVMTNPGVQVDARFYASADYINVFENTYAAYTPAAMAGTPAGLENKATFMVHSFTGDAAAQQQIVERAGRGGYAGWLVTTENDYDAFSELWDELCAGVVGQTKMQ</sequence>
<evidence type="ECO:0000313" key="2">
    <source>
        <dbReference type="Proteomes" id="UP000192927"/>
    </source>
</evidence>
<dbReference type="Proteomes" id="UP000192927">
    <property type="component" value="Unassembled WGS sequence"/>
</dbReference>
<proteinExistence type="predicted"/>
<reference evidence="2" key="1">
    <citation type="submission" date="2017-03" db="EMBL/GenBank/DDBJ databases">
        <authorList>
            <person name="Sharma R."/>
            <person name="Thines M."/>
        </authorList>
    </citation>
    <scope>NUCLEOTIDE SEQUENCE [LARGE SCALE GENOMIC DNA]</scope>
</reference>
<dbReference type="EMBL" id="FWEW01000245">
    <property type="protein sequence ID" value="SLM34171.1"/>
    <property type="molecule type" value="Genomic_DNA"/>
</dbReference>
<dbReference type="InterPro" id="IPR021986">
    <property type="entry name" value="Spherulin4"/>
</dbReference>
<dbReference type="Pfam" id="PF12138">
    <property type="entry name" value="Spherulin4"/>
    <property type="match status" value="1"/>
</dbReference>
<dbReference type="AlphaFoldDB" id="A0A1W5CTN0"/>
<accession>A0A1W5CTN0</accession>
<protein>
    <submittedName>
        <fullName evidence="1">Spherulation-specific family 4</fullName>
    </submittedName>
</protein>
<keyword evidence="2" id="KW-1185">Reference proteome</keyword>
<name>A0A1W5CTN0_9LECA</name>
<dbReference type="PANTHER" id="PTHR35040:SF9">
    <property type="entry name" value="4-LIKE CELL SURFACE PROTEIN, PUTATIVE (AFU_ORTHOLOGUE AFUA_4G14080)-RELATED"/>
    <property type="match status" value="1"/>
</dbReference>
<dbReference type="PANTHER" id="PTHR35040">
    <property type="match status" value="1"/>
</dbReference>